<proteinExistence type="predicted"/>
<name>A0A238C3U6_9BILA</name>
<organism evidence="1 2">
    <name type="scientific">Onchocerca flexuosa</name>
    <dbReference type="NCBI Taxonomy" id="387005"/>
    <lineage>
        <taxon>Eukaryota</taxon>
        <taxon>Metazoa</taxon>
        <taxon>Ecdysozoa</taxon>
        <taxon>Nematoda</taxon>
        <taxon>Chromadorea</taxon>
        <taxon>Rhabditida</taxon>
        <taxon>Spirurina</taxon>
        <taxon>Spiruromorpha</taxon>
        <taxon>Filarioidea</taxon>
        <taxon>Onchocercidae</taxon>
        <taxon>Onchocerca</taxon>
    </lineage>
</organism>
<gene>
    <name evidence="1" type="ORF">X798_00638</name>
</gene>
<accession>A0A238C3U6</accession>
<dbReference type="EMBL" id="KZ269978">
    <property type="protein sequence ID" value="OZC12119.1"/>
    <property type="molecule type" value="Genomic_DNA"/>
</dbReference>
<dbReference type="Proteomes" id="UP000242913">
    <property type="component" value="Unassembled WGS sequence"/>
</dbReference>
<reference evidence="1 2" key="1">
    <citation type="submission" date="2015-12" db="EMBL/GenBank/DDBJ databases">
        <title>Draft genome of the nematode, Onchocerca flexuosa.</title>
        <authorList>
            <person name="Mitreva M."/>
        </authorList>
    </citation>
    <scope>NUCLEOTIDE SEQUENCE [LARGE SCALE GENOMIC DNA]</scope>
    <source>
        <strain evidence="1">Red Deer</strain>
    </source>
</reference>
<sequence>MRVLRTRQRREKKRNRKAKLNKALLKIKENLIDDQKNLYLVKKESEISALNIGCPRPISAGFVWLSLGPDLPVDIARGQSQILFIFINIRKNREKMTLFNYYKKRIWRVINFISHKFKALQEDNGCYPPYSAFSIYDQQKQVKSLRNISIPAFVTSLGGIRGFSNSSAVDLALDLQ</sequence>
<protein>
    <submittedName>
        <fullName evidence="1">Uncharacterized protein</fullName>
    </submittedName>
</protein>
<dbReference type="AlphaFoldDB" id="A0A238C3U6"/>
<evidence type="ECO:0000313" key="2">
    <source>
        <dbReference type="Proteomes" id="UP000242913"/>
    </source>
</evidence>
<evidence type="ECO:0000313" key="1">
    <source>
        <dbReference type="EMBL" id="OZC12119.1"/>
    </source>
</evidence>
<keyword evidence="2" id="KW-1185">Reference proteome</keyword>